<feature type="chain" id="PRO_5045740275" description="Cell wall galactomannoprotein" evidence="1">
    <location>
        <begin position="22"/>
        <end position="224"/>
    </location>
</feature>
<sequence length="224" mass="23919">MRFTKFFAGVTFALSATQAQALVSPGEIAETFESLTNVASDIIQTVATLDSGKIITAVPRIVGQFGQIAEDVVDAFNVIGNPDQYKDLGKSDQDKICDALENFVDKARDAVDSIIGKDSIIGRTPFVDIVAQVLKIAADGIEQLARSAIKIVPGCKERIENKLDNLQGSFNQGISNFRAIAVEQGEAIPVPTPRATITPTLPSILPTSILPEITGKPLPKPFQA</sequence>
<keyword evidence="3" id="KW-1185">Reference proteome</keyword>
<evidence type="ECO:0000313" key="2">
    <source>
        <dbReference type="EMBL" id="VUC37884.1"/>
    </source>
</evidence>
<gene>
    <name evidence="2" type="ORF">CLO192961_LOCUS486596</name>
</gene>
<evidence type="ECO:0008006" key="4">
    <source>
        <dbReference type="Google" id="ProtNLM"/>
    </source>
</evidence>
<feature type="signal peptide" evidence="1">
    <location>
        <begin position="1"/>
        <end position="21"/>
    </location>
</feature>
<evidence type="ECO:0000256" key="1">
    <source>
        <dbReference type="SAM" id="SignalP"/>
    </source>
</evidence>
<organism evidence="2 3">
    <name type="scientific">Bionectria ochroleuca</name>
    <name type="common">Gliocladium roseum</name>
    <dbReference type="NCBI Taxonomy" id="29856"/>
    <lineage>
        <taxon>Eukaryota</taxon>
        <taxon>Fungi</taxon>
        <taxon>Dikarya</taxon>
        <taxon>Ascomycota</taxon>
        <taxon>Pezizomycotina</taxon>
        <taxon>Sordariomycetes</taxon>
        <taxon>Hypocreomycetidae</taxon>
        <taxon>Hypocreales</taxon>
        <taxon>Bionectriaceae</taxon>
        <taxon>Clonostachys</taxon>
    </lineage>
</organism>
<dbReference type="EMBL" id="CABFNS010001060">
    <property type="protein sequence ID" value="VUC37884.1"/>
    <property type="molecule type" value="Genomic_DNA"/>
</dbReference>
<protein>
    <recommendedName>
        <fullName evidence="4">Cell wall galactomannoprotein</fullName>
    </recommendedName>
</protein>
<dbReference type="Proteomes" id="UP000766486">
    <property type="component" value="Unassembled WGS sequence"/>
</dbReference>
<name>A0ABY6V297_BIOOC</name>
<proteinExistence type="predicted"/>
<comment type="caution">
    <text evidence="2">The sequence shown here is derived from an EMBL/GenBank/DDBJ whole genome shotgun (WGS) entry which is preliminary data.</text>
</comment>
<accession>A0ABY6V297</accession>
<reference evidence="2 3" key="1">
    <citation type="submission" date="2019-06" db="EMBL/GenBank/DDBJ databases">
        <authorList>
            <person name="Broberg M."/>
        </authorList>
    </citation>
    <scope>NUCLEOTIDE SEQUENCE [LARGE SCALE GENOMIC DNA]</scope>
</reference>
<keyword evidence="1" id="KW-0732">Signal</keyword>
<evidence type="ECO:0000313" key="3">
    <source>
        <dbReference type="Proteomes" id="UP000766486"/>
    </source>
</evidence>